<organism evidence="1 2">
    <name type="scientific">Mycolicibacterium madagascariense</name>
    <dbReference type="NCBI Taxonomy" id="212765"/>
    <lineage>
        <taxon>Bacteria</taxon>
        <taxon>Bacillati</taxon>
        <taxon>Actinomycetota</taxon>
        <taxon>Actinomycetes</taxon>
        <taxon>Mycobacteriales</taxon>
        <taxon>Mycobacteriaceae</taxon>
        <taxon>Mycolicibacterium</taxon>
    </lineage>
</organism>
<dbReference type="Gene3D" id="3.10.20.270">
    <property type="entry name" value="TmoB-like"/>
    <property type="match status" value="1"/>
</dbReference>
<dbReference type="KEGG" id="mmag:MMAD_01700"/>
<evidence type="ECO:0000313" key="1">
    <source>
        <dbReference type="EMBL" id="BBZ25875.1"/>
    </source>
</evidence>
<protein>
    <recommendedName>
        <fullName evidence="3">Ubiquitin-like domain-containing protein</fullName>
    </recommendedName>
</protein>
<sequence>MRIYLFGYASDDFLARVVVTPDERTVAQLARQLVSWGWAPERNGPLTVRDERGAALDPESTIAAAGLGNGDVFTVERG</sequence>
<dbReference type="EMBL" id="AP022610">
    <property type="protein sequence ID" value="BBZ25875.1"/>
    <property type="molecule type" value="Genomic_DNA"/>
</dbReference>
<keyword evidence="2" id="KW-1185">Reference proteome</keyword>
<accession>A0A7I7X9C2</accession>
<gene>
    <name evidence="1" type="ORF">MMAD_01700</name>
</gene>
<evidence type="ECO:0008006" key="3">
    <source>
        <dbReference type="Google" id="ProtNLM"/>
    </source>
</evidence>
<dbReference type="AlphaFoldDB" id="A0A7I7X9C2"/>
<name>A0A7I7X9C2_9MYCO</name>
<dbReference type="RefSeq" id="WP_163731128.1">
    <property type="nucleotide sequence ID" value="NZ_AP022610.1"/>
</dbReference>
<proteinExistence type="predicted"/>
<reference evidence="1 2" key="1">
    <citation type="journal article" date="2019" name="Emerg. Microbes Infect.">
        <title>Comprehensive subspecies identification of 175 nontuberculous mycobacteria species based on 7547 genomic profiles.</title>
        <authorList>
            <person name="Matsumoto Y."/>
            <person name="Kinjo T."/>
            <person name="Motooka D."/>
            <person name="Nabeya D."/>
            <person name="Jung N."/>
            <person name="Uechi K."/>
            <person name="Horii T."/>
            <person name="Iida T."/>
            <person name="Fujita J."/>
            <person name="Nakamura S."/>
        </authorList>
    </citation>
    <scope>NUCLEOTIDE SEQUENCE [LARGE SCALE GENOMIC DNA]</scope>
    <source>
        <strain evidence="1 2">JCM 13574</strain>
    </source>
</reference>
<dbReference type="InterPro" id="IPR036713">
    <property type="entry name" value="TmoB-like_sf"/>
</dbReference>
<evidence type="ECO:0000313" key="2">
    <source>
        <dbReference type="Proteomes" id="UP000466517"/>
    </source>
</evidence>
<dbReference type="Proteomes" id="UP000466517">
    <property type="component" value="Chromosome"/>
</dbReference>